<proteinExistence type="predicted"/>
<evidence type="ECO:0000313" key="2">
    <source>
        <dbReference type="EMBL" id="XCN74410.1"/>
    </source>
</evidence>
<dbReference type="KEGG" id="eaj:Q3M24_06605"/>
<evidence type="ECO:0000259" key="1">
    <source>
        <dbReference type="Pfam" id="PF09820"/>
    </source>
</evidence>
<dbReference type="PANTHER" id="PTHR34825">
    <property type="entry name" value="CONSERVED PROTEIN, WITH A WEAK D-GALACTARATE DEHYDRATASE/ALTRONATE HYDROLASE DOMAIN"/>
    <property type="match status" value="1"/>
</dbReference>
<dbReference type="Pfam" id="PF09820">
    <property type="entry name" value="AAA-ATPase_like"/>
    <property type="match status" value="1"/>
</dbReference>
<name>A0AAU8LYR5_9BACT</name>
<dbReference type="InterPro" id="IPR018631">
    <property type="entry name" value="AAA-ATPase-like_dom"/>
</dbReference>
<dbReference type="EMBL" id="CP159373">
    <property type="protein sequence ID" value="XCN74410.1"/>
    <property type="molecule type" value="Genomic_DNA"/>
</dbReference>
<reference evidence="2" key="1">
    <citation type="journal article" date="2024" name="Syst. Appl. Microbiol.">
        <title>First single-strain enrichments of Electrothrix cable bacteria, description of E. aestuarii sp. nov. and E. rattekaaiensis sp. nov., and proposal of a cable bacteria taxonomy following the rules of the SeqCode.</title>
        <authorList>
            <person name="Plum-Jensen L.E."/>
            <person name="Schramm A."/>
            <person name="Marshall I.P.G."/>
        </authorList>
    </citation>
    <scope>NUCLEOTIDE SEQUENCE</scope>
    <source>
        <strain evidence="2">Rat1</strain>
    </source>
</reference>
<protein>
    <submittedName>
        <fullName evidence="2">AAA family ATPase</fullName>
    </submittedName>
</protein>
<gene>
    <name evidence="2" type="ORF">Q3M24_06605</name>
</gene>
<accession>A0AAU8LYR5</accession>
<feature type="domain" description="AAA-ATPase-like" evidence="1">
    <location>
        <begin position="4"/>
        <end position="226"/>
    </location>
</feature>
<sequence length="598" mass="68492">MKFPYGICDFHKIITQGYFYADRTDLIPLLEETGDQLLFLRPRRFGKSLLLSMLENYYDLAKADSFTQLFGHLKIGKNPTPRHSSYFILKWDFSEINPQGSSEDIQKNLHLYLNDSIRDFALKYQGVLPTGIIRESSNGFSAFKSLLAAVRQTSSQLYLLIDEYDNFANEVMMGAENGDREQYKTLLSGEGALKALFKVIKSAAAGQGLDRVFITGVSPVVLSDITSGYNVAENIYLLPEFNHLCGFHQEEIAEMLEQVATHCDLPEEKSAEALELMRTFYNGYCFSPRTEKRIYNPTLALYFFKSLLRTCEYPEEILDSNLVMDRGKLQYISRLPGGDEMLAGTLAEDPPLSVPKLARRFGVQDMLAAKKDDVFMASLLYYFGVLTIGGKDEFGKIILTIPNLVIRKLYAERIRDALLPDNRSIESARQAAETLYQRGDIQPLCDFVEQKYFKVFHNRDYAWSNELTVKTAFLTLLFNDTFYIMESETALERSYADLTMIVRPDMRQYDLLDILLEFKYVSLKEAGLSGEQLEQLSQEELRLLPAVQKKQEEARQGLARYQEKLRRKFAAQLRLRSFSVVSVGFERLVFSEECTEGL</sequence>
<dbReference type="AlphaFoldDB" id="A0AAU8LYR5"/>
<reference evidence="2" key="2">
    <citation type="submission" date="2024-06" db="EMBL/GenBank/DDBJ databases">
        <authorList>
            <person name="Plum-Jensen L.E."/>
            <person name="Schramm A."/>
            <person name="Marshall I.P.G."/>
        </authorList>
    </citation>
    <scope>NUCLEOTIDE SEQUENCE</scope>
    <source>
        <strain evidence="2">Rat1</strain>
    </source>
</reference>
<dbReference type="PANTHER" id="PTHR34825:SF2">
    <property type="entry name" value="AAA-ATPASE-LIKE DOMAIN-CONTAINING PROTEIN"/>
    <property type="match status" value="1"/>
</dbReference>
<organism evidence="2">
    <name type="scientific">Candidatus Electrothrix aestuarii</name>
    <dbReference type="NCBI Taxonomy" id="3062594"/>
    <lineage>
        <taxon>Bacteria</taxon>
        <taxon>Pseudomonadati</taxon>
        <taxon>Thermodesulfobacteriota</taxon>
        <taxon>Desulfobulbia</taxon>
        <taxon>Desulfobulbales</taxon>
        <taxon>Desulfobulbaceae</taxon>
        <taxon>Candidatus Electrothrix</taxon>
    </lineage>
</organism>